<dbReference type="SMART" id="SM00315">
    <property type="entry name" value="RGS"/>
    <property type="match status" value="1"/>
</dbReference>
<dbReference type="PRINTS" id="PR01301">
    <property type="entry name" value="RGSPROTEIN"/>
</dbReference>
<organism evidence="5 6">
    <name type="scientific">Paralvinella palmiformis</name>
    <dbReference type="NCBI Taxonomy" id="53620"/>
    <lineage>
        <taxon>Eukaryota</taxon>
        <taxon>Metazoa</taxon>
        <taxon>Spiralia</taxon>
        <taxon>Lophotrochozoa</taxon>
        <taxon>Annelida</taxon>
        <taxon>Polychaeta</taxon>
        <taxon>Sedentaria</taxon>
        <taxon>Canalipalpata</taxon>
        <taxon>Terebellida</taxon>
        <taxon>Terebelliformia</taxon>
        <taxon>Alvinellidae</taxon>
        <taxon>Paralvinella</taxon>
    </lineage>
</organism>
<feature type="compositionally biased region" description="Low complexity" evidence="3">
    <location>
        <begin position="347"/>
        <end position="360"/>
    </location>
</feature>
<dbReference type="InterPro" id="IPR016137">
    <property type="entry name" value="RGS"/>
</dbReference>
<comment type="caution">
    <text evidence="5">The sequence shown here is derived from an EMBL/GenBank/DDBJ whole genome shotgun (WGS) entry which is preliminary data.</text>
</comment>
<feature type="domain" description="RGS" evidence="4">
    <location>
        <begin position="133"/>
        <end position="249"/>
    </location>
</feature>
<dbReference type="PANTHER" id="PTHR46102:SF2">
    <property type="entry name" value="AXIN"/>
    <property type="match status" value="1"/>
</dbReference>
<feature type="compositionally biased region" description="Polar residues" evidence="3">
    <location>
        <begin position="32"/>
        <end position="42"/>
    </location>
</feature>
<comment type="subcellular location">
    <subcellularLocation>
        <location evidence="1">Cytoplasm</location>
    </subcellularLocation>
</comment>
<evidence type="ECO:0000313" key="5">
    <source>
        <dbReference type="EMBL" id="KAK2148997.1"/>
    </source>
</evidence>
<dbReference type="InterPro" id="IPR043581">
    <property type="entry name" value="Axin-like"/>
</dbReference>
<dbReference type="PANTHER" id="PTHR46102">
    <property type="entry name" value="AXIN"/>
    <property type="match status" value="1"/>
</dbReference>
<accession>A0AAD9JA36</accession>
<feature type="region of interest" description="Disordered" evidence="3">
    <location>
        <begin position="251"/>
        <end position="292"/>
    </location>
</feature>
<dbReference type="GO" id="GO:0005737">
    <property type="term" value="C:cytoplasm"/>
    <property type="evidence" value="ECO:0007669"/>
    <property type="project" value="UniProtKB-SubCell"/>
</dbReference>
<dbReference type="GO" id="GO:0005634">
    <property type="term" value="C:nucleus"/>
    <property type="evidence" value="ECO:0007669"/>
    <property type="project" value="TreeGrafter"/>
</dbReference>
<evidence type="ECO:0000256" key="3">
    <source>
        <dbReference type="SAM" id="MobiDB-lite"/>
    </source>
</evidence>
<dbReference type="EMBL" id="JAODUP010000472">
    <property type="protein sequence ID" value="KAK2148997.1"/>
    <property type="molecule type" value="Genomic_DNA"/>
</dbReference>
<dbReference type="AlphaFoldDB" id="A0AAD9JA36"/>
<dbReference type="GO" id="GO:0048468">
    <property type="term" value="P:cell development"/>
    <property type="evidence" value="ECO:0007669"/>
    <property type="project" value="TreeGrafter"/>
</dbReference>
<feature type="region of interest" description="Disordered" evidence="3">
    <location>
        <begin position="93"/>
        <end position="120"/>
    </location>
</feature>
<dbReference type="Gene3D" id="1.10.167.10">
    <property type="entry name" value="Regulator of G-protein Signalling 4, domain 2"/>
    <property type="match status" value="1"/>
</dbReference>
<dbReference type="PROSITE" id="PS50132">
    <property type="entry name" value="RGS"/>
    <property type="match status" value="1"/>
</dbReference>
<dbReference type="GO" id="GO:0030877">
    <property type="term" value="C:beta-catenin destruction complex"/>
    <property type="evidence" value="ECO:0007669"/>
    <property type="project" value="TreeGrafter"/>
</dbReference>
<dbReference type="GO" id="GO:0032436">
    <property type="term" value="P:positive regulation of proteasomal ubiquitin-dependent protein catabolic process"/>
    <property type="evidence" value="ECO:0007669"/>
    <property type="project" value="TreeGrafter"/>
</dbReference>
<dbReference type="GO" id="GO:0031625">
    <property type="term" value="F:ubiquitin protein ligase binding"/>
    <property type="evidence" value="ECO:0007669"/>
    <property type="project" value="TreeGrafter"/>
</dbReference>
<dbReference type="GO" id="GO:0008013">
    <property type="term" value="F:beta-catenin binding"/>
    <property type="evidence" value="ECO:0007669"/>
    <property type="project" value="TreeGrafter"/>
</dbReference>
<evidence type="ECO:0000256" key="2">
    <source>
        <dbReference type="ARBA" id="ARBA00022490"/>
    </source>
</evidence>
<dbReference type="GO" id="GO:0005886">
    <property type="term" value="C:plasma membrane"/>
    <property type="evidence" value="ECO:0007669"/>
    <property type="project" value="TreeGrafter"/>
</dbReference>
<dbReference type="InterPro" id="IPR032101">
    <property type="entry name" value="Axin_TNKS-bd"/>
</dbReference>
<proteinExistence type="predicted"/>
<evidence type="ECO:0000256" key="1">
    <source>
        <dbReference type="ARBA" id="ARBA00004496"/>
    </source>
</evidence>
<dbReference type="SUPFAM" id="SSF48097">
    <property type="entry name" value="Regulator of G-protein signaling, RGS"/>
    <property type="match status" value="1"/>
</dbReference>
<dbReference type="GO" id="GO:0019901">
    <property type="term" value="F:protein kinase binding"/>
    <property type="evidence" value="ECO:0007669"/>
    <property type="project" value="TreeGrafter"/>
</dbReference>
<keyword evidence="6" id="KW-1185">Reference proteome</keyword>
<dbReference type="InterPro" id="IPR044926">
    <property type="entry name" value="RGS_subdomain_2"/>
</dbReference>
<feature type="region of interest" description="Disordered" evidence="3">
    <location>
        <begin position="1"/>
        <end position="81"/>
    </location>
</feature>
<sequence>MSMEVQQFLNDTGGNFTEMAPRPPVPGEETAELQSNGGISTRSSGSHKSHLSGKSHSSGKSASSHRSDVSHSPAATPRRSNLDKTLTCSSVGCSEPTLNDDDAPLGFEPEGSVASSPHFTENSTPPYLKWAESIKFLLDDSDGVKLFKQFLDQDTCSNLLDFWFACKGLKMVEEDDSDRIHRVAKLIYKKYIKGDQLMLRSDIKKKIVERLKKDVQQSIFDEAQAEVETMMKNDAYPQFLKSDIYLQYVQNGGDSPKTSNNSSGSSTARPLSGPLPTLHEGEELKSDDIKQTSASMLPLTQVTLMNTRRSREAWSMIAKERTVNPSMFPPVTGRLPNPYHVSYTTVSAQESEQQSLSSDALTDDTMSLTDSSV</sequence>
<dbReference type="GO" id="GO:0060090">
    <property type="term" value="F:molecular adaptor activity"/>
    <property type="evidence" value="ECO:0007669"/>
    <property type="project" value="TreeGrafter"/>
</dbReference>
<dbReference type="GO" id="GO:0090090">
    <property type="term" value="P:negative regulation of canonical Wnt signaling pathway"/>
    <property type="evidence" value="ECO:0007669"/>
    <property type="project" value="InterPro"/>
</dbReference>
<reference evidence="5" key="1">
    <citation type="journal article" date="2023" name="Mol. Biol. Evol.">
        <title>Third-Generation Sequencing Reveals the Adaptive Role of the Epigenome in Three Deep-Sea Polychaetes.</title>
        <authorList>
            <person name="Perez M."/>
            <person name="Aroh O."/>
            <person name="Sun Y."/>
            <person name="Lan Y."/>
            <person name="Juniper S.K."/>
            <person name="Young C.R."/>
            <person name="Angers B."/>
            <person name="Qian P.Y."/>
        </authorList>
    </citation>
    <scope>NUCLEOTIDE SEQUENCE</scope>
    <source>
        <strain evidence="5">P08H-3</strain>
    </source>
</reference>
<dbReference type="InterPro" id="IPR036305">
    <property type="entry name" value="RGS_sf"/>
</dbReference>
<feature type="compositionally biased region" description="Basic and acidic residues" evidence="3">
    <location>
        <begin position="279"/>
        <end position="290"/>
    </location>
</feature>
<feature type="compositionally biased region" description="Low complexity" evidence="3">
    <location>
        <begin position="258"/>
        <end position="267"/>
    </location>
</feature>
<name>A0AAD9JA36_9ANNE</name>
<feature type="compositionally biased region" description="Polar residues" evidence="3">
    <location>
        <begin position="1"/>
        <end position="15"/>
    </location>
</feature>
<dbReference type="Pfam" id="PF00615">
    <property type="entry name" value="RGS"/>
    <property type="match status" value="1"/>
</dbReference>
<dbReference type="InterPro" id="IPR024066">
    <property type="entry name" value="RGS_subdom1/3"/>
</dbReference>
<feature type="compositionally biased region" description="Low complexity" evidence="3">
    <location>
        <begin position="54"/>
        <end position="64"/>
    </location>
</feature>
<gene>
    <name evidence="5" type="ORF">LSH36_472g02056</name>
</gene>
<evidence type="ECO:0000259" key="4">
    <source>
        <dbReference type="PROSITE" id="PS50132"/>
    </source>
</evidence>
<feature type="compositionally biased region" description="Polar residues" evidence="3">
    <location>
        <begin position="364"/>
        <end position="373"/>
    </location>
</feature>
<dbReference type="Gene3D" id="1.10.196.10">
    <property type="match status" value="1"/>
</dbReference>
<dbReference type="Proteomes" id="UP001208570">
    <property type="component" value="Unassembled WGS sequence"/>
</dbReference>
<feature type="region of interest" description="Disordered" evidence="3">
    <location>
        <begin position="345"/>
        <end position="373"/>
    </location>
</feature>
<evidence type="ECO:0000313" key="6">
    <source>
        <dbReference type="Proteomes" id="UP001208570"/>
    </source>
</evidence>
<protein>
    <recommendedName>
        <fullName evidence="4">RGS domain-containing protein</fullName>
    </recommendedName>
</protein>
<dbReference type="CDD" id="cd11582">
    <property type="entry name" value="Axin_TNKS_binding"/>
    <property type="match status" value="1"/>
</dbReference>
<keyword evidence="2" id="KW-0963">Cytoplasm</keyword>